<keyword evidence="2" id="KW-0479">Metal-binding</keyword>
<protein>
    <submittedName>
        <fullName evidence="9">Uracil-DNA glycosylase</fullName>
    </submittedName>
</protein>
<evidence type="ECO:0000256" key="1">
    <source>
        <dbReference type="ARBA" id="ARBA00022485"/>
    </source>
</evidence>
<dbReference type="InterPro" id="IPR036895">
    <property type="entry name" value="Uracil-DNA_glycosylase-like_sf"/>
</dbReference>
<dbReference type="SUPFAM" id="SSF52141">
    <property type="entry name" value="Uracil-DNA glycosylase-like"/>
    <property type="match status" value="1"/>
</dbReference>
<dbReference type="EMBL" id="MT774393">
    <property type="protein sequence ID" value="QOR59763.1"/>
    <property type="molecule type" value="Genomic_DNA"/>
</dbReference>
<dbReference type="KEGG" id="vg:65130375"/>
<dbReference type="GO" id="GO:0097506">
    <property type="term" value="F:deaminated base DNA N-glycosylase activity"/>
    <property type="evidence" value="ECO:0007669"/>
    <property type="project" value="UniProtKB-ARBA"/>
</dbReference>
<evidence type="ECO:0000256" key="4">
    <source>
        <dbReference type="ARBA" id="ARBA00022801"/>
    </source>
</evidence>
<dbReference type="GO" id="GO:0006281">
    <property type="term" value="P:DNA repair"/>
    <property type="evidence" value="ECO:0007669"/>
    <property type="project" value="UniProtKB-KW"/>
</dbReference>
<evidence type="ECO:0000256" key="3">
    <source>
        <dbReference type="ARBA" id="ARBA00022763"/>
    </source>
</evidence>
<proteinExistence type="predicted"/>
<keyword evidence="1" id="KW-0004">4Fe-4S</keyword>
<sequence length="202" mass="23187">MGRKQAENQMSARKDLLGIHCSSCYRSLINNRMHGIMATRARGVPKSICFIGAAPSTLDIKIGEPFTGRNNILLRQAITLYKLDEWSYLTYLVKCYGTDNEKLYIKNCIHYLIEEIKAINPLIIVPLGSTVLKALTENNNIIMKNEVNKPKAYANTIMIPIYDCAYINKNKCYEEYDKSFAIISDILAKRDIKYKEWKEVSF</sequence>
<accession>A0A7M1RZA1</accession>
<dbReference type="Pfam" id="PF03167">
    <property type="entry name" value="UDG"/>
    <property type="match status" value="1"/>
</dbReference>
<keyword evidence="5" id="KW-0408">Iron</keyword>
<dbReference type="GeneID" id="65130375"/>
<evidence type="ECO:0000256" key="7">
    <source>
        <dbReference type="ARBA" id="ARBA00023204"/>
    </source>
</evidence>
<dbReference type="PANTHER" id="PTHR33693:SF1">
    <property type="entry name" value="TYPE-4 URACIL-DNA GLYCOSYLASE"/>
    <property type="match status" value="1"/>
</dbReference>
<keyword evidence="3" id="KW-0227">DNA damage</keyword>
<organism evidence="9 10">
    <name type="scientific">uncultured phage cr127_1</name>
    <dbReference type="NCBI Taxonomy" id="2772077"/>
    <lineage>
        <taxon>Viruses</taxon>
        <taxon>Duplodnaviria</taxon>
        <taxon>Heunggongvirae</taxon>
        <taxon>Uroviricota</taxon>
        <taxon>Caudoviricetes</taxon>
        <taxon>Crassvirales</taxon>
        <taxon>Crevaviridae</taxon>
        <taxon>Doltivirinae</taxon>
        <taxon>Kahucivirus</taxon>
        <taxon>Kahucivirus intestinalis</taxon>
    </lineage>
</organism>
<dbReference type="InterPro" id="IPR051536">
    <property type="entry name" value="UDG_Type-4/5"/>
</dbReference>
<evidence type="ECO:0000256" key="6">
    <source>
        <dbReference type="ARBA" id="ARBA00023014"/>
    </source>
</evidence>
<dbReference type="Proteomes" id="UP000594097">
    <property type="component" value="Segment"/>
</dbReference>
<keyword evidence="7" id="KW-0234">DNA repair</keyword>
<name>A0A7M1RZA1_9CAUD</name>
<evidence type="ECO:0000313" key="9">
    <source>
        <dbReference type="EMBL" id="QOR59763.1"/>
    </source>
</evidence>
<evidence type="ECO:0000313" key="10">
    <source>
        <dbReference type="Proteomes" id="UP000594097"/>
    </source>
</evidence>
<evidence type="ECO:0000259" key="8">
    <source>
        <dbReference type="SMART" id="SM00986"/>
    </source>
</evidence>
<dbReference type="SMART" id="SM00986">
    <property type="entry name" value="UDG"/>
    <property type="match status" value="1"/>
</dbReference>
<feature type="domain" description="Uracil-DNA glycosylase-like" evidence="8">
    <location>
        <begin position="40"/>
        <end position="187"/>
    </location>
</feature>
<keyword evidence="4" id="KW-0378">Hydrolase</keyword>
<dbReference type="InterPro" id="IPR005122">
    <property type="entry name" value="Uracil-DNA_glycosylase-like"/>
</dbReference>
<keyword evidence="10" id="KW-1185">Reference proteome</keyword>
<reference evidence="9 10" key="1">
    <citation type="submission" date="2020-07" db="EMBL/GenBank/DDBJ databases">
        <title>Taxonomic proposal: Crassvirales, a new order of highly abundant and diverse bacterial viruses.</title>
        <authorList>
            <person name="Shkoporov A.N."/>
            <person name="Stockdale S.R."/>
            <person name="Guerin E."/>
            <person name="Ross R.P."/>
            <person name="Hill C."/>
        </authorList>
    </citation>
    <scope>NUCLEOTIDE SEQUENCE [LARGE SCALE GENOMIC DNA]</scope>
</reference>
<dbReference type="SMART" id="SM00987">
    <property type="entry name" value="UreE_C"/>
    <property type="match status" value="1"/>
</dbReference>
<dbReference type="Gene3D" id="3.40.470.10">
    <property type="entry name" value="Uracil-DNA glycosylase-like domain"/>
    <property type="match status" value="1"/>
</dbReference>
<dbReference type="GO" id="GO:0051539">
    <property type="term" value="F:4 iron, 4 sulfur cluster binding"/>
    <property type="evidence" value="ECO:0007669"/>
    <property type="project" value="UniProtKB-KW"/>
</dbReference>
<dbReference type="GO" id="GO:0046872">
    <property type="term" value="F:metal ion binding"/>
    <property type="evidence" value="ECO:0007669"/>
    <property type="project" value="UniProtKB-KW"/>
</dbReference>
<evidence type="ECO:0000256" key="5">
    <source>
        <dbReference type="ARBA" id="ARBA00023004"/>
    </source>
</evidence>
<keyword evidence="6" id="KW-0411">Iron-sulfur</keyword>
<dbReference type="RefSeq" id="YP_010111921.1">
    <property type="nucleotide sequence ID" value="NC_055886.1"/>
</dbReference>
<evidence type="ECO:0000256" key="2">
    <source>
        <dbReference type="ARBA" id="ARBA00022723"/>
    </source>
</evidence>
<dbReference type="PANTHER" id="PTHR33693">
    <property type="entry name" value="TYPE-5 URACIL-DNA GLYCOSYLASE"/>
    <property type="match status" value="1"/>
</dbReference>